<dbReference type="EMBL" id="HE797070">
    <property type="protein sequence ID" value="CCM02252.1"/>
    <property type="molecule type" value="Genomic_DNA"/>
</dbReference>
<feature type="compositionally biased region" description="Low complexity" evidence="1">
    <location>
        <begin position="164"/>
        <end position="176"/>
    </location>
</feature>
<proteinExistence type="predicted"/>
<dbReference type="HOGENOM" id="CLU_057168_0_0_1"/>
<reference evidence="2 3" key="1">
    <citation type="journal article" date="2012" name="Appl. Environ. Microbiol.">
        <title>Short-read sequencing for genomic analysis of the brown rot fungus Fibroporia radiculosa.</title>
        <authorList>
            <person name="Tang J.D."/>
            <person name="Perkins A.D."/>
            <person name="Sonstegard T.S."/>
            <person name="Schroeder S.G."/>
            <person name="Burgess S.C."/>
            <person name="Diehl S.V."/>
        </authorList>
    </citation>
    <scope>NUCLEOTIDE SEQUENCE [LARGE SCALE GENOMIC DNA]</scope>
    <source>
        <strain evidence="2 3">TFFH 294</strain>
    </source>
</reference>
<gene>
    <name evidence="2" type="ORF">FIBRA_04335</name>
</gene>
<dbReference type="OrthoDB" id="3260393at2759"/>
<dbReference type="STRING" id="599839.J4HWH1"/>
<organism evidence="2 3">
    <name type="scientific">Fibroporia radiculosa</name>
    <dbReference type="NCBI Taxonomy" id="599839"/>
    <lineage>
        <taxon>Eukaryota</taxon>
        <taxon>Fungi</taxon>
        <taxon>Dikarya</taxon>
        <taxon>Basidiomycota</taxon>
        <taxon>Agaricomycotina</taxon>
        <taxon>Agaricomycetes</taxon>
        <taxon>Polyporales</taxon>
        <taxon>Fibroporiaceae</taxon>
        <taxon>Fibroporia</taxon>
    </lineage>
</organism>
<feature type="region of interest" description="Disordered" evidence="1">
    <location>
        <begin position="352"/>
        <end position="397"/>
    </location>
</feature>
<dbReference type="Proteomes" id="UP000006352">
    <property type="component" value="Unassembled WGS sequence"/>
</dbReference>
<feature type="region of interest" description="Disordered" evidence="1">
    <location>
        <begin position="1"/>
        <end position="45"/>
    </location>
</feature>
<sequence>MFAQYSPLFTSGLLSGRNSPEEPLPSSSRSDSFQQPTKKQFHDSLPLTVSTASFHAAVRTPNGVEDNALLLTFVPRRRTEEGRSFLSLDLAESQSMRSMSLRRKDTVTTRATTCAVGRSEPSSPAASSPPRLRELVFSQFAVSPTELKPHADTRLRRPSREALRLPSAKPAPLASLPEPPRLLHRRRASNLTLTLSACLSTAASARSPVSPGHRASHSAPSVISPCLSPMLSPEQSYFLFSPVSPLSPSSPSAPVASTSRVNAVAPSPPHSAPAAVPLRATPSFRSVASANTRQRNRSAALAVLEGRSRSHSKPRPRNFMSMSDDEDDLDEEPRLGQNSRLLEVLQEDEDIVIPFPREVAPAPKRESPSGTARSSSSGASSKRLSKERRRRSRRGTLESLLQPLANFIEFKDDDRSSRGWRSFVEISS</sequence>
<feature type="compositionally biased region" description="Basic residues" evidence="1">
    <location>
        <begin position="383"/>
        <end position="394"/>
    </location>
</feature>
<evidence type="ECO:0000313" key="2">
    <source>
        <dbReference type="EMBL" id="CCM02252.1"/>
    </source>
</evidence>
<dbReference type="AlphaFoldDB" id="J4HWH1"/>
<evidence type="ECO:0000256" key="1">
    <source>
        <dbReference type="SAM" id="MobiDB-lite"/>
    </source>
</evidence>
<feature type="region of interest" description="Disordered" evidence="1">
    <location>
        <begin position="286"/>
        <end position="333"/>
    </location>
</feature>
<evidence type="ECO:0000313" key="3">
    <source>
        <dbReference type="Proteomes" id="UP000006352"/>
    </source>
</evidence>
<dbReference type="RefSeq" id="XP_012181535.1">
    <property type="nucleotide sequence ID" value="XM_012326145.1"/>
</dbReference>
<feature type="compositionally biased region" description="Polar residues" evidence="1">
    <location>
        <begin position="7"/>
        <end position="18"/>
    </location>
</feature>
<dbReference type="GeneID" id="24097163"/>
<keyword evidence="3" id="KW-1185">Reference proteome</keyword>
<feature type="region of interest" description="Disordered" evidence="1">
    <location>
        <begin position="149"/>
        <end position="178"/>
    </location>
</feature>
<protein>
    <submittedName>
        <fullName evidence="2">Uncharacterized protein</fullName>
    </submittedName>
</protein>
<dbReference type="InParanoid" id="J4HWH1"/>
<accession>J4HWH1</accession>
<feature type="compositionally biased region" description="Low complexity" evidence="1">
    <location>
        <begin position="368"/>
        <end position="382"/>
    </location>
</feature>
<feature type="compositionally biased region" description="Basic and acidic residues" evidence="1">
    <location>
        <begin position="149"/>
        <end position="163"/>
    </location>
</feature>
<name>J4HWH1_9APHY</name>